<feature type="binding site" evidence="8">
    <location>
        <position position="211"/>
    </location>
    <ligand>
        <name>Mg(2+)</name>
        <dbReference type="ChEBI" id="CHEBI:18420"/>
    </ligand>
</feature>
<dbReference type="SUPFAM" id="SSF52540">
    <property type="entry name" value="P-loop containing nucleoside triphosphate hydrolases"/>
    <property type="match status" value="1"/>
</dbReference>
<evidence type="ECO:0000256" key="1">
    <source>
        <dbReference type="ARBA" id="ARBA00022490"/>
    </source>
</evidence>
<dbReference type="PANTHER" id="PTHR10229:SF0">
    <property type="entry name" value="GTP-BINDING PROTEIN 6-RELATED"/>
    <property type="match status" value="1"/>
</dbReference>
<evidence type="ECO:0000256" key="4">
    <source>
        <dbReference type="ARBA" id="ARBA00022842"/>
    </source>
</evidence>
<dbReference type="RefSeq" id="WP_058527889.1">
    <property type="nucleotide sequence ID" value="NZ_CAAAHY010000005.1"/>
</dbReference>
<dbReference type="PRINTS" id="PR00326">
    <property type="entry name" value="GTP1OBG"/>
</dbReference>
<dbReference type="STRING" id="448.Lery_2819"/>
<comment type="function">
    <text evidence="6">GTPase that associates with the 50S ribosomal subunit and may have a role during protein synthesis or ribosome biogenesis.</text>
</comment>
<dbReference type="AlphaFoldDB" id="A0A0W0TGA3"/>
<dbReference type="GO" id="GO:0005737">
    <property type="term" value="C:cytoplasm"/>
    <property type="evidence" value="ECO:0007669"/>
    <property type="project" value="UniProtKB-SubCell"/>
</dbReference>
<comment type="subcellular location">
    <subcellularLocation>
        <location evidence="6">Cytoplasm</location>
    </subcellularLocation>
    <text evidence="6">May associate with membranes.</text>
</comment>
<evidence type="ECO:0000256" key="3">
    <source>
        <dbReference type="ARBA" id="ARBA00022741"/>
    </source>
</evidence>
<dbReference type="NCBIfam" id="TIGR03156">
    <property type="entry name" value="GTP_HflX"/>
    <property type="match status" value="1"/>
</dbReference>
<dbReference type="GO" id="GO:0005525">
    <property type="term" value="F:GTP binding"/>
    <property type="evidence" value="ECO:0007669"/>
    <property type="project" value="UniProtKB-UniRule"/>
</dbReference>
<feature type="binding site" evidence="8">
    <location>
        <position position="231"/>
    </location>
    <ligand>
        <name>Mg(2+)</name>
        <dbReference type="ChEBI" id="CHEBI:18420"/>
    </ligand>
</feature>
<accession>A0A0W0TGA3</accession>
<dbReference type="InterPro" id="IPR006073">
    <property type="entry name" value="GTP-bd"/>
</dbReference>
<protein>
    <recommendedName>
        <fullName evidence="6">GTPase HflX</fullName>
    </recommendedName>
    <alternativeName>
        <fullName evidence="6">GTP-binding protein HflX</fullName>
    </alternativeName>
</protein>
<evidence type="ECO:0000256" key="2">
    <source>
        <dbReference type="ARBA" id="ARBA00022723"/>
    </source>
</evidence>
<dbReference type="PROSITE" id="PS51705">
    <property type="entry name" value="G_HFLX"/>
    <property type="match status" value="1"/>
</dbReference>
<comment type="caution">
    <text evidence="10">The sequence shown here is derived from an EMBL/GenBank/DDBJ whole genome shotgun (WGS) entry which is preliminary data.</text>
</comment>
<keyword evidence="3 6" id="KW-0547">Nucleotide-binding</keyword>
<dbReference type="GO" id="GO:0046872">
    <property type="term" value="F:metal ion binding"/>
    <property type="evidence" value="ECO:0007669"/>
    <property type="project" value="UniProtKB-KW"/>
</dbReference>
<dbReference type="FunFam" id="3.40.50.300:FF:000173">
    <property type="entry name" value="GTPase HflX"/>
    <property type="match status" value="1"/>
</dbReference>
<evidence type="ECO:0000313" key="10">
    <source>
        <dbReference type="EMBL" id="KTC94652.1"/>
    </source>
</evidence>
<comment type="subunit">
    <text evidence="6">Monomer. Associates with the 50S ribosomal subunit.</text>
</comment>
<dbReference type="InterPro" id="IPR045498">
    <property type="entry name" value="HflX_C"/>
</dbReference>
<dbReference type="SUPFAM" id="SSF54980">
    <property type="entry name" value="EF-G C-terminal domain-like"/>
    <property type="match status" value="1"/>
</dbReference>
<dbReference type="GO" id="GO:0003924">
    <property type="term" value="F:GTPase activity"/>
    <property type="evidence" value="ECO:0007669"/>
    <property type="project" value="UniProtKB-UniRule"/>
</dbReference>
<dbReference type="GO" id="GO:0043022">
    <property type="term" value="F:ribosome binding"/>
    <property type="evidence" value="ECO:0007669"/>
    <property type="project" value="TreeGrafter"/>
</dbReference>
<dbReference type="HAMAP" id="MF_00900">
    <property type="entry name" value="GTPase_HflX"/>
    <property type="match status" value="1"/>
</dbReference>
<dbReference type="NCBIfam" id="NF008280">
    <property type="entry name" value="PRK11058.1"/>
    <property type="match status" value="1"/>
</dbReference>
<keyword evidence="5 6" id="KW-0342">GTP-binding</keyword>
<evidence type="ECO:0000256" key="5">
    <source>
        <dbReference type="ARBA" id="ARBA00023134"/>
    </source>
</evidence>
<reference evidence="10 11" key="1">
    <citation type="submission" date="2015-11" db="EMBL/GenBank/DDBJ databases">
        <title>Genomic analysis of 38 Legionella species identifies large and diverse effector repertoires.</title>
        <authorList>
            <person name="Burstein D."/>
            <person name="Amaro F."/>
            <person name="Zusman T."/>
            <person name="Lifshitz Z."/>
            <person name="Cohen O."/>
            <person name="Gilbert J.A."/>
            <person name="Pupko T."/>
            <person name="Shuman H.A."/>
            <person name="Segal G."/>
        </authorList>
    </citation>
    <scope>NUCLEOTIDE SEQUENCE [LARGE SCALE GENOMIC DNA]</scope>
    <source>
        <strain evidence="10 11">SE-32A-C8</strain>
    </source>
</reference>
<dbReference type="InterPro" id="IPR016496">
    <property type="entry name" value="GTPase_HflX"/>
</dbReference>
<evidence type="ECO:0000259" key="9">
    <source>
        <dbReference type="PROSITE" id="PS51705"/>
    </source>
</evidence>
<keyword evidence="1 6" id="KW-0963">Cytoplasm</keyword>
<dbReference type="InterPro" id="IPR030394">
    <property type="entry name" value="G_HFLX_dom"/>
</dbReference>
<feature type="binding site" evidence="7">
    <location>
        <begin position="317"/>
        <end position="320"/>
    </location>
    <ligand>
        <name>GTP</name>
        <dbReference type="ChEBI" id="CHEBI:37565"/>
    </ligand>
</feature>
<feature type="domain" description="Hflx-type G" evidence="9">
    <location>
        <begin position="198"/>
        <end position="363"/>
    </location>
</feature>
<evidence type="ECO:0000313" key="11">
    <source>
        <dbReference type="Proteomes" id="UP000054773"/>
    </source>
</evidence>
<dbReference type="Gene3D" id="6.10.250.2860">
    <property type="match status" value="1"/>
</dbReference>
<dbReference type="EMBL" id="LNYA01000034">
    <property type="protein sequence ID" value="KTC94652.1"/>
    <property type="molecule type" value="Genomic_DNA"/>
</dbReference>
<dbReference type="FunFam" id="3.40.50.11060:FF:000001">
    <property type="entry name" value="GTPase HflX"/>
    <property type="match status" value="1"/>
</dbReference>
<dbReference type="OrthoDB" id="9812272at2"/>
<dbReference type="InterPro" id="IPR042108">
    <property type="entry name" value="GTPase_HflX_N_sf"/>
</dbReference>
<keyword evidence="4 8" id="KW-0460">Magnesium</keyword>
<keyword evidence="2 8" id="KW-0479">Metal-binding</keyword>
<evidence type="ECO:0000256" key="7">
    <source>
        <dbReference type="PIRSR" id="PIRSR006809-1"/>
    </source>
</evidence>
<keyword evidence="11" id="KW-1185">Reference proteome</keyword>
<evidence type="ECO:0000256" key="6">
    <source>
        <dbReference type="HAMAP-Rule" id="MF_00900"/>
    </source>
</evidence>
<feature type="binding site" evidence="7">
    <location>
        <begin position="251"/>
        <end position="254"/>
    </location>
    <ligand>
        <name>GTP</name>
        <dbReference type="ChEBI" id="CHEBI:37565"/>
    </ligand>
</feature>
<organism evidence="10 11">
    <name type="scientific">Legionella erythra</name>
    <dbReference type="NCBI Taxonomy" id="448"/>
    <lineage>
        <taxon>Bacteria</taxon>
        <taxon>Pseudomonadati</taxon>
        <taxon>Pseudomonadota</taxon>
        <taxon>Gammaproteobacteria</taxon>
        <taxon>Legionellales</taxon>
        <taxon>Legionellaceae</taxon>
        <taxon>Legionella</taxon>
    </lineage>
</organism>
<dbReference type="InterPro" id="IPR027417">
    <property type="entry name" value="P-loop_NTPase"/>
</dbReference>
<dbReference type="Gene3D" id="3.40.50.300">
    <property type="entry name" value="P-loop containing nucleotide triphosphate hydrolases"/>
    <property type="match status" value="1"/>
</dbReference>
<proteinExistence type="inferred from homology"/>
<sequence>MFERPQGGERAILVQLALPGVDAGKALAEFKELAVSAQAEVLACVTGTRATPEAKYYVGLGKAEEIQALVLAEQAELVLVNHELSPSQERNLERLLQCRVVDRSGLILDIFAQRARTFEGKLQVELAQLQHLSTRLVRGWTHLERQKGGIGLRGPGETQLETDRRLLRERIKYINKRLEKVRRSRDQNRRARQKADLKTVSLVGYTNAGKSTLFNALTGGHSYAADQLFATLDPTMRKLDIPGSSSIILADTVGFIRDLPHDLVEAFRATLEETAQADLLLHVIDIADPHWRDTVFAVQQVLKEIGVDDIPVIQVFNKIDQFDDWQPKLDQQEDTCKVWLSAKSGEGLDLLIRAIATQLHGISVEETVTLGPEQARLRAQLYQLGAVKEEVSNEDGGWQLTINMTQNQKQRLFASSSDNQEQEAEY</sequence>
<dbReference type="InterPro" id="IPR032305">
    <property type="entry name" value="GTP-bd_M"/>
</dbReference>
<feature type="binding site" evidence="7">
    <location>
        <begin position="204"/>
        <end position="211"/>
    </location>
    <ligand>
        <name>GTP</name>
        <dbReference type="ChEBI" id="CHEBI:37565"/>
    </ligand>
</feature>
<dbReference type="Pfam" id="PF01926">
    <property type="entry name" value="MMR_HSR1"/>
    <property type="match status" value="1"/>
</dbReference>
<name>A0A0W0TGA3_LEGER</name>
<dbReference type="InterPro" id="IPR035647">
    <property type="entry name" value="EFG_III/V"/>
</dbReference>
<dbReference type="PATRIC" id="fig|448.7.peg.2962"/>
<gene>
    <name evidence="6 10" type="primary">hflX</name>
    <name evidence="10" type="ORF">Lery_2819</name>
</gene>
<feature type="binding site" evidence="7">
    <location>
        <begin position="229"/>
        <end position="233"/>
    </location>
    <ligand>
        <name>GTP</name>
        <dbReference type="ChEBI" id="CHEBI:37565"/>
    </ligand>
</feature>
<dbReference type="CDD" id="cd01878">
    <property type="entry name" value="HflX"/>
    <property type="match status" value="1"/>
</dbReference>
<dbReference type="Pfam" id="PF13167">
    <property type="entry name" value="GTP-bdg_N"/>
    <property type="match status" value="1"/>
</dbReference>
<feature type="binding site" evidence="7">
    <location>
        <begin position="341"/>
        <end position="343"/>
    </location>
    <ligand>
        <name>GTP</name>
        <dbReference type="ChEBI" id="CHEBI:37565"/>
    </ligand>
</feature>
<evidence type="ECO:0000256" key="8">
    <source>
        <dbReference type="PIRSR" id="PIRSR006809-2"/>
    </source>
</evidence>
<dbReference type="PIRSF" id="PIRSF006809">
    <property type="entry name" value="GTP-binding_hflX_prd"/>
    <property type="match status" value="1"/>
</dbReference>
<dbReference type="Pfam" id="PF16360">
    <property type="entry name" value="GTP-bdg_M"/>
    <property type="match status" value="1"/>
</dbReference>
<comment type="similarity">
    <text evidence="6">Belongs to the TRAFAC class OBG-HflX-like GTPase superfamily. HflX GTPase family.</text>
</comment>
<dbReference type="PANTHER" id="PTHR10229">
    <property type="entry name" value="GTP-BINDING PROTEIN HFLX"/>
    <property type="match status" value="1"/>
</dbReference>
<dbReference type="GO" id="GO:0097216">
    <property type="term" value="F:guanosine tetraphosphate binding"/>
    <property type="evidence" value="ECO:0007669"/>
    <property type="project" value="UniProtKB-ARBA"/>
</dbReference>
<dbReference type="Pfam" id="PF19275">
    <property type="entry name" value="HflX_C"/>
    <property type="match status" value="1"/>
</dbReference>
<comment type="cofactor">
    <cofactor evidence="8">
        <name>Mg(2+)</name>
        <dbReference type="ChEBI" id="CHEBI:18420"/>
    </cofactor>
</comment>
<dbReference type="Gene3D" id="3.40.50.11060">
    <property type="entry name" value="GTPase HflX, N-terminal domain"/>
    <property type="match status" value="1"/>
</dbReference>
<dbReference type="Proteomes" id="UP000054773">
    <property type="component" value="Unassembled WGS sequence"/>
</dbReference>
<dbReference type="InterPro" id="IPR025121">
    <property type="entry name" value="GTPase_HflX_N"/>
</dbReference>